<feature type="domain" description="Thioredoxin" evidence="18">
    <location>
        <begin position="1002"/>
        <end position="1161"/>
    </location>
</feature>
<dbReference type="AlphaFoldDB" id="A0A1I8I533"/>
<feature type="transmembrane region" description="Helical" evidence="16">
    <location>
        <begin position="239"/>
        <end position="258"/>
    </location>
</feature>
<dbReference type="GO" id="GO:0043565">
    <property type="term" value="F:sequence-specific DNA binding"/>
    <property type="evidence" value="ECO:0007669"/>
    <property type="project" value="InterPro"/>
</dbReference>
<evidence type="ECO:0000256" key="7">
    <source>
        <dbReference type="ARBA" id="ARBA00023002"/>
    </source>
</evidence>
<keyword evidence="9" id="KW-0676">Redox-active center</keyword>
<dbReference type="InterPro" id="IPR000418">
    <property type="entry name" value="Ets_dom"/>
</dbReference>
<dbReference type="InterPro" id="IPR019479">
    <property type="entry name" value="Peroxiredoxin_C"/>
</dbReference>
<evidence type="ECO:0000256" key="2">
    <source>
        <dbReference type="ARBA" id="ARBA00009796"/>
    </source>
</evidence>
<evidence type="ECO:0000256" key="15">
    <source>
        <dbReference type="SAM" id="MobiDB-lite"/>
    </source>
</evidence>
<keyword evidence="8" id="KW-1015">Disulfide bond</keyword>
<dbReference type="WBParaSite" id="maker-uti_cns_0009827-snap-gene-0.2-mRNA-1">
    <property type="protein sequence ID" value="maker-uti_cns_0009827-snap-gene-0.2-mRNA-1"/>
    <property type="gene ID" value="maker-uti_cns_0009827-snap-gene-0.2"/>
</dbReference>
<dbReference type="InterPro" id="IPR050217">
    <property type="entry name" value="Peroxiredoxin"/>
</dbReference>
<dbReference type="PRINTS" id="PR00454">
    <property type="entry name" value="ETSDOMAIN"/>
</dbReference>
<comment type="similarity">
    <text evidence="1 14">Belongs to the ETS family.</text>
</comment>
<keyword evidence="5" id="KW-0575">Peroxidase</keyword>
<evidence type="ECO:0000256" key="8">
    <source>
        <dbReference type="ARBA" id="ARBA00023157"/>
    </source>
</evidence>
<name>A0A1I8I533_9PLAT</name>
<dbReference type="PANTHER" id="PTHR10681:SF163">
    <property type="entry name" value="AT16346P-RELATED"/>
    <property type="match status" value="1"/>
</dbReference>
<evidence type="ECO:0000256" key="13">
    <source>
        <dbReference type="ARBA" id="ARBA00079296"/>
    </source>
</evidence>
<dbReference type="CDD" id="cd03015">
    <property type="entry name" value="PRX_Typ2cys"/>
    <property type="match status" value="1"/>
</dbReference>
<evidence type="ECO:0000256" key="5">
    <source>
        <dbReference type="ARBA" id="ARBA00022559"/>
    </source>
</evidence>
<dbReference type="Pfam" id="PF22927">
    <property type="entry name" value="INT1_R3"/>
    <property type="match status" value="1"/>
</dbReference>
<dbReference type="SUPFAM" id="SSF52833">
    <property type="entry name" value="Thioredoxin-like"/>
    <property type="match status" value="1"/>
</dbReference>
<dbReference type="GO" id="GO:0003700">
    <property type="term" value="F:DNA-binding transcription factor activity"/>
    <property type="evidence" value="ECO:0007669"/>
    <property type="project" value="InterPro"/>
</dbReference>
<dbReference type="SUPFAM" id="SSF46785">
    <property type="entry name" value="Winged helix' DNA-binding domain"/>
    <property type="match status" value="1"/>
</dbReference>
<keyword evidence="7" id="KW-0560">Oxidoreductase</keyword>
<dbReference type="GO" id="GO:0045454">
    <property type="term" value="P:cell redox homeostasis"/>
    <property type="evidence" value="ECO:0007669"/>
    <property type="project" value="TreeGrafter"/>
</dbReference>
<protein>
    <recommendedName>
        <fullName evidence="4">Thioredoxin peroxidase</fullName>
        <ecNumber evidence="3">1.11.1.24</ecNumber>
    </recommendedName>
    <alternativeName>
        <fullName evidence="10">Peroxiredoxin</fullName>
    </alternativeName>
    <alternativeName>
        <fullName evidence="12">Thioredoxin-dependent peroxide reductase</fullName>
    </alternativeName>
    <alternativeName>
        <fullName evidence="13">Thioredoxin-dependent peroxiredoxin</fullName>
    </alternativeName>
</protein>
<dbReference type="PROSITE" id="PS51352">
    <property type="entry name" value="THIOREDOXIN_2"/>
    <property type="match status" value="1"/>
</dbReference>
<feature type="domain" description="ETS" evidence="17">
    <location>
        <begin position="614"/>
        <end position="658"/>
    </location>
</feature>
<sequence>RRCRRLRRCGPARQSCCAWLSWLSERPTPALPSADQIERRADLICAQLADECAEENVDIAALIAPPSSAGSGGRPSARALVRWLTAASRSSAGARRLRLALYCRLPMLGPPSGESGEQRILQPGDAVLAYGHRVLAGIGSQCESTQAVSATACRILAARHPRLLPPILPVAAALLSGRYLLPWTEFRWQGPLAMFGCLVQVLEHLGPRLYQSDATRPAVDAILSSYARALHRYRDNARVALIPLGAKLALLLCAYVSAAPRPARRLLASLRPQLTSLPSDLTDSLPELTALTASGDIDDESIDSRLDSDADYQDDVLDFGAAPASDAASAGRHSWSHSLIANCRKRLRQLDNLADLTDALRELEDKTRRRPDLLDSFVGDIERLIGDACPEVRGPALTLLLRQARRGGSDVDSSEHAAAAAAVLRHLQPGADPGARAQLLACLPELASVWPDRSPALLAAVARLAAAGVPDAAKAYGAALDQLNLEALLPGAAAAADSDAAGSDNQQQQQQSGALATADDAPSTSDMPYFLKQMNSSFNSYAEGDSASKATAAAAANSFGLSHYIKSLEAMEPGGSGGGPMEAFIEARGTVASKAGQLGDQAAVTPESAGEISVARLWGIQKNRPAMNYDKLSRSLRYYYEKGIMQKVAGERYVYKFYGSAAGYSSARQIGYLDGQPYDARQYCGSAGGGDSYSPGGIYLNYPYGDCACSPGDYHQAMCAAAAAAVTSEELPDDDETEDEEDEENGKPTTAAALAAAAAAAAATAGVDSGKLGSSCVLRLVVLALGGAQNDAEFVEDAGNHLFGAAHEVEHCVESGVAAQPVHLQSGHVQGAAELRRFDVFLYLVPNSRGPTRARVLIPGPDPGPTLAVPLAVHWSSIASPVPAQILSNSPDDCHSLDPVVALLKCSLGGDDLSSLRFELNIQFSVMSVSVASFRAMRSGLCLTRCLTQLPRSMSTVVTRPWQYMQLTNSPIAATGLSSRIQQFSVSNQLANKPDQMSAQQLLPGCQAPDFAGKAVMPDQSFADISLANYRGKYVVLFFYPADFTFVCPTEIIAFSDRAEDFRKANCELVACSTDTHFVHLAWTNTARKDGGLGRLNMPLLADPSHAISRAYGVLKGDEGIAFRGLFIINEKGQLRQITINDLPVGRSVDETLRLVQAFQFTDKHGEVCPANWKPGAKTMKPDPVKSKDYFQKSAKTSQLPRNDETYDRDSLAVFTMCGNRGGRPFDRAGLLC</sequence>
<keyword evidence="16" id="KW-1133">Transmembrane helix</keyword>
<dbReference type="Pfam" id="PF22928">
    <property type="entry name" value="INTS1_R4"/>
    <property type="match status" value="1"/>
</dbReference>
<comment type="similarity">
    <text evidence="2">Belongs to the peroxiredoxin family. AhpC/Prx1 subfamily.</text>
</comment>
<accession>A0A1I8I533</accession>
<dbReference type="InterPro" id="IPR013766">
    <property type="entry name" value="Thioredoxin_domain"/>
</dbReference>
<comment type="catalytic activity">
    <reaction evidence="11">
        <text>a hydroperoxide + [thioredoxin]-dithiol = an alcohol + [thioredoxin]-disulfide + H2O</text>
        <dbReference type="Rhea" id="RHEA:62620"/>
        <dbReference type="Rhea" id="RHEA-COMP:10698"/>
        <dbReference type="Rhea" id="RHEA-COMP:10700"/>
        <dbReference type="ChEBI" id="CHEBI:15377"/>
        <dbReference type="ChEBI" id="CHEBI:29950"/>
        <dbReference type="ChEBI" id="CHEBI:30879"/>
        <dbReference type="ChEBI" id="CHEBI:35924"/>
        <dbReference type="ChEBI" id="CHEBI:50058"/>
        <dbReference type="EC" id="1.11.1.24"/>
    </reaction>
</comment>
<organism evidence="19 20">
    <name type="scientific">Macrostomum lignano</name>
    <dbReference type="NCBI Taxonomy" id="282301"/>
    <lineage>
        <taxon>Eukaryota</taxon>
        <taxon>Metazoa</taxon>
        <taxon>Spiralia</taxon>
        <taxon>Lophotrochozoa</taxon>
        <taxon>Platyhelminthes</taxon>
        <taxon>Rhabditophora</taxon>
        <taxon>Macrostomorpha</taxon>
        <taxon>Macrostomida</taxon>
        <taxon>Macrostomidae</taxon>
        <taxon>Macrostomum</taxon>
    </lineage>
</organism>
<dbReference type="Proteomes" id="UP000095280">
    <property type="component" value="Unplaced"/>
</dbReference>
<dbReference type="SMART" id="SM00413">
    <property type="entry name" value="ETS"/>
    <property type="match status" value="1"/>
</dbReference>
<evidence type="ECO:0000256" key="10">
    <source>
        <dbReference type="ARBA" id="ARBA00032077"/>
    </source>
</evidence>
<keyword evidence="6" id="KW-0049">Antioxidant</keyword>
<comment type="subcellular location">
    <subcellularLocation>
        <location evidence="14">Nucleus</location>
    </subcellularLocation>
</comment>
<evidence type="ECO:0000256" key="12">
    <source>
        <dbReference type="ARBA" id="ARBA00078288"/>
    </source>
</evidence>
<dbReference type="GO" id="GO:0042744">
    <property type="term" value="P:hydrogen peroxide catabolic process"/>
    <property type="evidence" value="ECO:0007669"/>
    <property type="project" value="TreeGrafter"/>
</dbReference>
<dbReference type="GO" id="GO:0019430">
    <property type="term" value="P:removal of superoxide radicals"/>
    <property type="evidence" value="ECO:0007669"/>
    <property type="project" value="TreeGrafter"/>
</dbReference>
<evidence type="ECO:0000256" key="1">
    <source>
        <dbReference type="ARBA" id="ARBA00005562"/>
    </source>
</evidence>
<dbReference type="Pfam" id="PF00178">
    <property type="entry name" value="Ets"/>
    <property type="match status" value="1"/>
</dbReference>
<dbReference type="InterPro" id="IPR036249">
    <property type="entry name" value="Thioredoxin-like_sf"/>
</dbReference>
<evidence type="ECO:0000256" key="4">
    <source>
        <dbReference type="ARBA" id="ARBA00018824"/>
    </source>
</evidence>
<keyword evidence="16" id="KW-0812">Transmembrane</keyword>
<dbReference type="GO" id="GO:0008379">
    <property type="term" value="F:thioredoxin peroxidase activity"/>
    <property type="evidence" value="ECO:0007669"/>
    <property type="project" value="TreeGrafter"/>
</dbReference>
<dbReference type="Gene3D" id="1.10.10.10">
    <property type="entry name" value="Winged helix-like DNA-binding domain superfamily/Winged helix DNA-binding domain"/>
    <property type="match status" value="1"/>
</dbReference>
<evidence type="ECO:0000256" key="16">
    <source>
        <dbReference type="SAM" id="Phobius"/>
    </source>
</evidence>
<evidence type="ECO:0000256" key="6">
    <source>
        <dbReference type="ARBA" id="ARBA00022862"/>
    </source>
</evidence>
<dbReference type="Pfam" id="PF10417">
    <property type="entry name" value="1-cysPrx_C"/>
    <property type="match status" value="1"/>
</dbReference>
<dbReference type="InterPro" id="IPR036390">
    <property type="entry name" value="WH_DNA-bd_sf"/>
</dbReference>
<dbReference type="PANTHER" id="PTHR10681">
    <property type="entry name" value="THIOREDOXIN PEROXIDASE"/>
    <property type="match status" value="1"/>
</dbReference>
<dbReference type="Pfam" id="PF00578">
    <property type="entry name" value="AhpC-TSA"/>
    <property type="match status" value="1"/>
</dbReference>
<dbReference type="InterPro" id="IPR000866">
    <property type="entry name" value="AhpC/TSA"/>
</dbReference>
<dbReference type="FunFam" id="3.40.30.10:FF:000003">
    <property type="entry name" value="Peroxiredoxin 1"/>
    <property type="match status" value="1"/>
</dbReference>
<dbReference type="InterPro" id="IPR036388">
    <property type="entry name" value="WH-like_DNA-bd_sf"/>
</dbReference>
<evidence type="ECO:0000256" key="14">
    <source>
        <dbReference type="RuleBase" id="RU004019"/>
    </source>
</evidence>
<evidence type="ECO:0000259" key="18">
    <source>
        <dbReference type="PROSITE" id="PS51352"/>
    </source>
</evidence>
<dbReference type="GO" id="GO:0005634">
    <property type="term" value="C:nucleus"/>
    <property type="evidence" value="ECO:0007669"/>
    <property type="project" value="UniProtKB-SubCell"/>
</dbReference>
<evidence type="ECO:0000259" key="17">
    <source>
        <dbReference type="PROSITE" id="PS50061"/>
    </source>
</evidence>
<keyword evidence="16" id="KW-0472">Membrane</keyword>
<keyword evidence="14" id="KW-0539">Nucleus</keyword>
<evidence type="ECO:0000313" key="19">
    <source>
        <dbReference type="Proteomes" id="UP000095280"/>
    </source>
</evidence>
<reference evidence="20" key="1">
    <citation type="submission" date="2016-11" db="UniProtKB">
        <authorList>
            <consortium name="WormBaseParasite"/>
        </authorList>
    </citation>
    <scope>IDENTIFICATION</scope>
</reference>
<dbReference type="GO" id="GO:0005829">
    <property type="term" value="C:cytosol"/>
    <property type="evidence" value="ECO:0007669"/>
    <property type="project" value="TreeGrafter"/>
</dbReference>
<dbReference type="EC" id="1.11.1.24" evidence="3"/>
<evidence type="ECO:0000256" key="9">
    <source>
        <dbReference type="ARBA" id="ARBA00023284"/>
    </source>
</evidence>
<dbReference type="Gene3D" id="3.40.30.10">
    <property type="entry name" value="Glutaredoxin"/>
    <property type="match status" value="1"/>
</dbReference>
<evidence type="ECO:0000256" key="3">
    <source>
        <dbReference type="ARBA" id="ARBA00013017"/>
    </source>
</evidence>
<feature type="compositionally biased region" description="Basic and acidic residues" evidence="15">
    <location>
        <begin position="1180"/>
        <end position="1191"/>
    </location>
</feature>
<feature type="compositionally biased region" description="Low complexity" evidence="15">
    <location>
        <begin position="498"/>
        <end position="518"/>
    </location>
</feature>
<keyword evidence="19" id="KW-1185">Reference proteome</keyword>
<dbReference type="InterPro" id="IPR053965">
    <property type="entry name" value="INTS1_R4"/>
</dbReference>
<dbReference type="PROSITE" id="PS00346">
    <property type="entry name" value="ETS_DOMAIN_2"/>
    <property type="match status" value="1"/>
</dbReference>
<evidence type="ECO:0000256" key="11">
    <source>
        <dbReference type="ARBA" id="ARBA00049091"/>
    </source>
</evidence>
<keyword evidence="14" id="KW-0238">DNA-binding</keyword>
<dbReference type="InterPro" id="IPR053964">
    <property type="entry name" value="INT1_R3"/>
</dbReference>
<dbReference type="PROSITE" id="PS50061">
    <property type="entry name" value="ETS_DOMAIN_3"/>
    <property type="match status" value="1"/>
</dbReference>
<evidence type="ECO:0000313" key="20">
    <source>
        <dbReference type="WBParaSite" id="maker-uti_cns_0009827-snap-gene-0.2-mRNA-1"/>
    </source>
</evidence>
<feature type="region of interest" description="Disordered" evidence="15">
    <location>
        <begin position="1174"/>
        <end position="1203"/>
    </location>
</feature>
<feature type="region of interest" description="Disordered" evidence="15">
    <location>
        <begin position="498"/>
        <end position="521"/>
    </location>
</feature>
<feature type="compositionally biased region" description="Acidic residues" evidence="15">
    <location>
        <begin position="730"/>
        <end position="744"/>
    </location>
</feature>
<feature type="region of interest" description="Disordered" evidence="15">
    <location>
        <begin position="728"/>
        <end position="748"/>
    </location>
</feature>
<proteinExistence type="inferred from homology"/>